<dbReference type="SUPFAM" id="SSF52540">
    <property type="entry name" value="P-loop containing nucleoside triphosphate hydrolases"/>
    <property type="match status" value="1"/>
</dbReference>
<organism evidence="2 3">
    <name type="scientific">Alginatibacterium sediminis</name>
    <dbReference type="NCBI Taxonomy" id="2164068"/>
    <lineage>
        <taxon>Bacteria</taxon>
        <taxon>Pseudomonadati</taxon>
        <taxon>Pseudomonadota</taxon>
        <taxon>Gammaproteobacteria</taxon>
        <taxon>Alteromonadales</taxon>
        <taxon>Alteromonadaceae</taxon>
        <taxon>Alginatibacterium</taxon>
    </lineage>
</organism>
<dbReference type="InterPro" id="IPR011579">
    <property type="entry name" value="ATPase_dom"/>
</dbReference>
<dbReference type="RefSeq" id="WP_120353841.1">
    <property type="nucleotide sequence ID" value="NZ_RAQO01000004.1"/>
</dbReference>
<keyword evidence="2" id="KW-0067">ATP-binding</keyword>
<accession>A0A420EH05</accession>
<keyword evidence="3" id="KW-1185">Reference proteome</keyword>
<dbReference type="GO" id="GO:0005524">
    <property type="term" value="F:ATP binding"/>
    <property type="evidence" value="ECO:0007669"/>
    <property type="project" value="UniProtKB-KW"/>
</dbReference>
<dbReference type="PANTHER" id="PTHR34301">
    <property type="entry name" value="DNA-BINDING PROTEIN-RELATED"/>
    <property type="match status" value="1"/>
</dbReference>
<dbReference type="Pfam" id="PF01637">
    <property type="entry name" value="ATPase_2"/>
    <property type="match status" value="1"/>
</dbReference>
<dbReference type="InterPro" id="IPR027417">
    <property type="entry name" value="P-loop_NTPase"/>
</dbReference>
<protein>
    <submittedName>
        <fullName evidence="2">ATP-binding protein</fullName>
    </submittedName>
</protein>
<dbReference type="AlphaFoldDB" id="A0A420EH05"/>
<evidence type="ECO:0000313" key="2">
    <source>
        <dbReference type="EMBL" id="RKF19836.1"/>
    </source>
</evidence>
<comment type="caution">
    <text evidence="2">The sequence shown here is derived from an EMBL/GenBank/DDBJ whole genome shotgun (WGS) entry which is preliminary data.</text>
</comment>
<evidence type="ECO:0000259" key="1">
    <source>
        <dbReference type="Pfam" id="PF01637"/>
    </source>
</evidence>
<evidence type="ECO:0000313" key="3">
    <source>
        <dbReference type="Proteomes" id="UP000286482"/>
    </source>
</evidence>
<gene>
    <name evidence="2" type="ORF">DBZ36_05085</name>
</gene>
<keyword evidence="2" id="KW-0547">Nucleotide-binding</keyword>
<proteinExistence type="predicted"/>
<reference evidence="2 3" key="1">
    <citation type="submission" date="2018-09" db="EMBL/GenBank/DDBJ databases">
        <authorList>
            <person name="Wang Z."/>
        </authorList>
    </citation>
    <scope>NUCLEOTIDE SEQUENCE [LARGE SCALE GENOMIC DNA]</scope>
    <source>
        <strain evidence="2 3">ALS 81</strain>
    </source>
</reference>
<feature type="domain" description="ATPase" evidence="1">
    <location>
        <begin position="15"/>
        <end position="258"/>
    </location>
</feature>
<sequence>MNPFSFDKVSDTDQFCGRSEELARLVDLMSNQANVMLYGDRRYGKTSLILKAFAEAPSSILPIYVDLYSIVDEMDFARELYVAVEKATPSTLRSQTSKLLDILSRVKGVEFQPTRSGDSFAFKPSIEIKDFDKLLTSAIGLIEDYCQHSHCSHAVIAFDEFQQIKGIKKIKIDAKLRTISQSNRKLSFIFSGSKKSILRNLLNKESQPWHGMTTPMSIKGVEISAIKAFCEDKLSTHFQEQAFESLYHSVRGQTRLLLQCCYRFYAEQTVKPSKEDCERVLANLVTAYDDEFRDKFISYPPRLKKALKAIAYANGESVFSQLNLDRVNLTKQALNQSITALERLDDVSKVDTGSYQINNILFSLWLERTR</sequence>
<dbReference type="OrthoDB" id="1489171at2"/>
<name>A0A420EH05_9ALTE</name>
<dbReference type="Gene3D" id="3.40.50.300">
    <property type="entry name" value="P-loop containing nucleotide triphosphate hydrolases"/>
    <property type="match status" value="1"/>
</dbReference>
<dbReference type="PANTHER" id="PTHR34301:SF8">
    <property type="entry name" value="ATPASE DOMAIN-CONTAINING PROTEIN"/>
    <property type="match status" value="1"/>
</dbReference>
<dbReference type="EMBL" id="RAQO01000004">
    <property type="protein sequence ID" value="RKF19836.1"/>
    <property type="molecule type" value="Genomic_DNA"/>
</dbReference>
<dbReference type="Proteomes" id="UP000286482">
    <property type="component" value="Unassembled WGS sequence"/>
</dbReference>